<keyword evidence="2" id="KW-1185">Reference proteome</keyword>
<dbReference type="EMBL" id="RBAM01000024">
    <property type="protein sequence ID" value="RKN61866.1"/>
    <property type="molecule type" value="Genomic_DNA"/>
</dbReference>
<dbReference type="OrthoDB" id="4204829at2"/>
<dbReference type="Proteomes" id="UP000270343">
    <property type="component" value="Unassembled WGS sequence"/>
</dbReference>
<name>A0A3B0AR87_9ACTN</name>
<proteinExistence type="predicted"/>
<protein>
    <submittedName>
        <fullName evidence="1">Uncharacterized protein</fullName>
    </submittedName>
</protein>
<reference evidence="1 2" key="1">
    <citation type="journal article" date="2015" name="Antonie Van Leeuwenhoek">
        <title>Streptomyces klenkii sp. nov., isolated from deep marine sediment.</title>
        <authorList>
            <person name="Veyisoglu A."/>
            <person name="Sahin N."/>
        </authorList>
    </citation>
    <scope>NUCLEOTIDE SEQUENCE [LARGE SCALE GENOMIC DNA]</scope>
    <source>
        <strain evidence="1 2">KCTC 29202</strain>
    </source>
</reference>
<sequence>MDGLGRVFNVIAVADGVLVPLRDATAVSFVCYLGAGDTFTVQEAEDAAGTGAADLDVVDHYYTSDGVGGAWAEQTQTADAAVTISGAAGLDCAVFTVHAEELSDGFTHVKCTSTSTGTVVAILHDLAVQRTPQNLAALV</sequence>
<dbReference type="AlphaFoldDB" id="A0A3B0AR87"/>
<evidence type="ECO:0000313" key="1">
    <source>
        <dbReference type="EMBL" id="RKN61866.1"/>
    </source>
</evidence>
<organism evidence="1 2">
    <name type="scientific">Streptomyces klenkii</name>
    <dbReference type="NCBI Taxonomy" id="1420899"/>
    <lineage>
        <taxon>Bacteria</taxon>
        <taxon>Bacillati</taxon>
        <taxon>Actinomycetota</taxon>
        <taxon>Actinomycetes</taxon>
        <taxon>Kitasatosporales</taxon>
        <taxon>Streptomycetaceae</taxon>
        <taxon>Streptomyces</taxon>
    </lineage>
</organism>
<gene>
    <name evidence="1" type="ORF">D7231_31840</name>
</gene>
<accession>A0A3B0AR87</accession>
<dbReference type="RefSeq" id="WP_120759309.1">
    <property type="nucleotide sequence ID" value="NZ_RBAM01000024.1"/>
</dbReference>
<evidence type="ECO:0000313" key="2">
    <source>
        <dbReference type="Proteomes" id="UP000270343"/>
    </source>
</evidence>
<comment type="caution">
    <text evidence="1">The sequence shown here is derived from an EMBL/GenBank/DDBJ whole genome shotgun (WGS) entry which is preliminary data.</text>
</comment>